<dbReference type="Pfam" id="PF13340">
    <property type="entry name" value="DUF4096"/>
    <property type="match status" value="1"/>
</dbReference>
<feature type="domain" description="Transposase IS4-like" evidence="1">
    <location>
        <begin position="86"/>
        <end position="240"/>
    </location>
</feature>
<feature type="domain" description="Insertion element IS402-like" evidence="2">
    <location>
        <begin position="13"/>
        <end position="68"/>
    </location>
</feature>
<accession>A0A7J0BZR2</accession>
<dbReference type="PANTHER" id="PTHR30007">
    <property type="entry name" value="PHP DOMAIN PROTEIN"/>
    <property type="match status" value="1"/>
</dbReference>
<sequence>MTAWRAERQKTSLNLGGKITDLWEVMNAILFLNRTGVPWRYLAHDFPPHITVFGYFSAWTADGTIEKLGLHLHRMVREQAGRTAEPTACVIDAQSVKTATSVPTDTQGTDAGKKIVGRKRSIVVDTLGLLLLVSVTAASVSDNEAGKQLLTQLATDHPTITKAWVDTGYKTKAIEHGATLGIDVDVVPRNEQAKGFSVVPRRWVVERSFGWIMMHRRLARDYETKPTHSESMIRIAMISTLAKRATGETPITWHNP</sequence>
<evidence type="ECO:0000313" key="3">
    <source>
        <dbReference type="EMBL" id="GFM95237.1"/>
    </source>
</evidence>
<evidence type="ECO:0000259" key="2">
    <source>
        <dbReference type="Pfam" id="PF13340"/>
    </source>
</evidence>
<evidence type="ECO:0000259" key="1">
    <source>
        <dbReference type="Pfam" id="PF01609"/>
    </source>
</evidence>
<proteinExistence type="predicted"/>
<dbReference type="NCBIfam" id="NF033580">
    <property type="entry name" value="transpos_IS5_3"/>
    <property type="match status" value="1"/>
</dbReference>
<dbReference type="InterPro" id="IPR002559">
    <property type="entry name" value="Transposase_11"/>
</dbReference>
<dbReference type="GO" id="GO:0006313">
    <property type="term" value="P:DNA transposition"/>
    <property type="evidence" value="ECO:0007669"/>
    <property type="project" value="InterPro"/>
</dbReference>
<dbReference type="Pfam" id="PF01609">
    <property type="entry name" value="DDE_Tnp_1"/>
    <property type="match status" value="1"/>
</dbReference>
<name>A0A7J0BZR2_9ACTN</name>
<dbReference type="GO" id="GO:0003677">
    <property type="term" value="F:DNA binding"/>
    <property type="evidence" value="ECO:0007669"/>
    <property type="project" value="InterPro"/>
</dbReference>
<dbReference type="PANTHER" id="PTHR30007:SF0">
    <property type="entry name" value="TRANSPOSASE"/>
    <property type="match status" value="1"/>
</dbReference>
<organism evidence="3 4">
    <name type="scientific">Streptomyces fulvorobeus</name>
    <dbReference type="NCBI Taxonomy" id="284028"/>
    <lineage>
        <taxon>Bacteria</taxon>
        <taxon>Bacillati</taxon>
        <taxon>Actinomycetota</taxon>
        <taxon>Actinomycetes</taxon>
        <taxon>Kitasatosporales</taxon>
        <taxon>Streptomycetaceae</taxon>
        <taxon>Streptomyces</taxon>
    </lineage>
</organism>
<gene>
    <name evidence="3" type="ORF">Sfulv_00480</name>
</gene>
<dbReference type="GO" id="GO:0004803">
    <property type="term" value="F:transposase activity"/>
    <property type="evidence" value="ECO:0007669"/>
    <property type="project" value="InterPro"/>
</dbReference>
<dbReference type="EMBL" id="BLWC01000001">
    <property type="protein sequence ID" value="GFM95237.1"/>
    <property type="molecule type" value="Genomic_DNA"/>
</dbReference>
<dbReference type="Proteomes" id="UP000498980">
    <property type="component" value="Unassembled WGS sequence"/>
</dbReference>
<reference evidence="3 4" key="1">
    <citation type="submission" date="2020-05" db="EMBL/GenBank/DDBJ databases">
        <title>Whole genome shotgun sequence of Streptomyces fulvorobeus NBRC 15897.</title>
        <authorList>
            <person name="Komaki H."/>
            <person name="Tamura T."/>
        </authorList>
    </citation>
    <scope>NUCLEOTIDE SEQUENCE [LARGE SCALE GENOMIC DNA]</scope>
    <source>
        <strain evidence="3 4">NBRC 15897</strain>
    </source>
</reference>
<keyword evidence="4" id="KW-1185">Reference proteome</keyword>
<comment type="caution">
    <text evidence="3">The sequence shown here is derived from an EMBL/GenBank/DDBJ whole genome shotgun (WGS) entry which is preliminary data.</text>
</comment>
<dbReference type="InterPro" id="IPR025161">
    <property type="entry name" value="IS402-like_dom"/>
</dbReference>
<protein>
    <submittedName>
        <fullName evidence="3">DDE transposase</fullName>
    </submittedName>
</protein>
<dbReference type="AlphaFoldDB" id="A0A7J0BZR2"/>
<evidence type="ECO:0000313" key="4">
    <source>
        <dbReference type="Proteomes" id="UP000498980"/>
    </source>
</evidence>